<dbReference type="Proteomes" id="UP000285523">
    <property type="component" value="Unassembled WGS sequence"/>
</dbReference>
<feature type="signal peptide" evidence="2">
    <location>
        <begin position="1"/>
        <end position="36"/>
    </location>
</feature>
<feature type="coiled-coil region" evidence="1">
    <location>
        <begin position="92"/>
        <end position="119"/>
    </location>
</feature>
<keyword evidence="2" id="KW-0732">Signal</keyword>
<evidence type="ECO:0000313" key="3">
    <source>
        <dbReference type="EMBL" id="RJF70489.1"/>
    </source>
</evidence>
<accession>A0A418V333</accession>
<sequence length="196" mass="21400">MIIARIEPFAAALARRRLQIAAVSVVLTLSGGGAMAQPLPDNENGRYTFTPTADGVTRLDTRTGKVSTCKDKGNGWACEAVADDRAAFDAEIGRLQGDVDRLTREAQALRVENDSLKTKLAQRGPTVSGKIDEAMPKTDKIPAPEVTTKDGQRKLEIPLPSDQDVDRVVGFLERAWRRLIEMAQRIQRETTGDGKT</sequence>
<evidence type="ECO:0000313" key="4">
    <source>
        <dbReference type="Proteomes" id="UP000285523"/>
    </source>
</evidence>
<keyword evidence="1" id="KW-0175">Coiled coil</keyword>
<proteinExistence type="predicted"/>
<evidence type="ECO:0000256" key="1">
    <source>
        <dbReference type="SAM" id="Coils"/>
    </source>
</evidence>
<reference evidence="3 4" key="1">
    <citation type="submission" date="2018-09" db="EMBL/GenBank/DDBJ databases">
        <title>Draft genome sequence of Rhodopseudomonas palustris 2.1.18.</title>
        <authorList>
            <person name="Robertson S.L."/>
            <person name="Meyer T.E."/>
            <person name="Kyndt J.A."/>
        </authorList>
    </citation>
    <scope>NUCLEOTIDE SEQUENCE [LARGE SCALE GENOMIC DNA]</scope>
    <source>
        <strain evidence="3 4">2.1.18</strain>
    </source>
</reference>
<comment type="caution">
    <text evidence="3">The sequence shown here is derived from an EMBL/GenBank/DDBJ whole genome shotgun (WGS) entry which is preliminary data.</text>
</comment>
<gene>
    <name evidence="3" type="ORF">D4Q52_16930</name>
</gene>
<evidence type="ECO:0000256" key="2">
    <source>
        <dbReference type="SAM" id="SignalP"/>
    </source>
</evidence>
<protein>
    <submittedName>
        <fullName evidence="3">Uncharacterized protein</fullName>
    </submittedName>
</protein>
<dbReference type="EMBL" id="QYYD01000017">
    <property type="protein sequence ID" value="RJF70489.1"/>
    <property type="molecule type" value="Genomic_DNA"/>
</dbReference>
<dbReference type="RefSeq" id="WP_119857742.1">
    <property type="nucleotide sequence ID" value="NZ_QYYD01000017.1"/>
</dbReference>
<name>A0A418V333_RHOPL</name>
<dbReference type="AlphaFoldDB" id="A0A418V333"/>
<dbReference type="OrthoDB" id="7870871at2"/>
<feature type="chain" id="PRO_5019325511" evidence="2">
    <location>
        <begin position="37"/>
        <end position="196"/>
    </location>
</feature>
<organism evidence="3 4">
    <name type="scientific">Rhodopseudomonas palustris</name>
    <dbReference type="NCBI Taxonomy" id="1076"/>
    <lineage>
        <taxon>Bacteria</taxon>
        <taxon>Pseudomonadati</taxon>
        <taxon>Pseudomonadota</taxon>
        <taxon>Alphaproteobacteria</taxon>
        <taxon>Hyphomicrobiales</taxon>
        <taxon>Nitrobacteraceae</taxon>
        <taxon>Rhodopseudomonas</taxon>
    </lineage>
</organism>